<dbReference type="Proteomes" id="UP000177053">
    <property type="component" value="Unassembled WGS sequence"/>
</dbReference>
<sequence length="88" mass="9955">MRERFIGVTERVSIAKAVLNESQLTVPRDSGPDIVYETVNIKKSMPNLLEVLRKGRYAELKVKRPYIGFIAGHEVLVYQKPKSPGLKS</sequence>
<proteinExistence type="predicted"/>
<comment type="caution">
    <text evidence="1">The sequence shown here is derived from an EMBL/GenBank/DDBJ whole genome shotgun (WGS) entry which is preliminary data.</text>
</comment>
<name>A0A1F7X7R8_9BACT</name>
<reference evidence="1 2" key="1">
    <citation type="journal article" date="2016" name="Nat. Commun.">
        <title>Thousands of microbial genomes shed light on interconnected biogeochemical processes in an aquifer system.</title>
        <authorList>
            <person name="Anantharaman K."/>
            <person name="Brown C.T."/>
            <person name="Hug L.A."/>
            <person name="Sharon I."/>
            <person name="Castelle C.J."/>
            <person name="Probst A.J."/>
            <person name="Thomas B.C."/>
            <person name="Singh A."/>
            <person name="Wilkins M.J."/>
            <person name="Karaoz U."/>
            <person name="Brodie E.L."/>
            <person name="Williams K.H."/>
            <person name="Hubbard S.S."/>
            <person name="Banfield J.F."/>
        </authorList>
    </citation>
    <scope>NUCLEOTIDE SEQUENCE [LARGE SCALE GENOMIC DNA]</scope>
</reference>
<dbReference type="AlphaFoldDB" id="A0A1F7X7R8"/>
<gene>
    <name evidence="1" type="ORF">A2Z22_03745</name>
</gene>
<accession>A0A1F7X7R8</accession>
<organism evidence="1 2">
    <name type="scientific">Candidatus Woesebacteria bacterium RBG_16_34_12</name>
    <dbReference type="NCBI Taxonomy" id="1802480"/>
    <lineage>
        <taxon>Bacteria</taxon>
        <taxon>Candidatus Woeseibacteriota</taxon>
    </lineage>
</organism>
<dbReference type="EMBL" id="MGFS01000027">
    <property type="protein sequence ID" value="OGM10953.1"/>
    <property type="molecule type" value="Genomic_DNA"/>
</dbReference>
<protein>
    <submittedName>
        <fullName evidence="1">Uncharacterized protein</fullName>
    </submittedName>
</protein>
<evidence type="ECO:0000313" key="2">
    <source>
        <dbReference type="Proteomes" id="UP000177053"/>
    </source>
</evidence>
<evidence type="ECO:0000313" key="1">
    <source>
        <dbReference type="EMBL" id="OGM10953.1"/>
    </source>
</evidence>